<evidence type="ECO:0000259" key="4">
    <source>
        <dbReference type="Pfam" id="PF26591"/>
    </source>
</evidence>
<dbReference type="AlphaFoldDB" id="A0A2P4NLU7"/>
<name>A0A2P4NLU7_9EURY</name>
<dbReference type="Proteomes" id="UP000053621">
    <property type="component" value="Unassembled WGS sequence"/>
</dbReference>
<evidence type="ECO:0000313" key="6">
    <source>
        <dbReference type="Proteomes" id="UP000053621"/>
    </source>
</evidence>
<dbReference type="InterPro" id="IPR058499">
    <property type="entry name" value="DUF8186"/>
</dbReference>
<feature type="transmembrane region" description="Helical" evidence="1">
    <location>
        <begin position="542"/>
        <end position="563"/>
    </location>
</feature>
<gene>
    <name evidence="5" type="ORF">AUR65_015770</name>
</gene>
<reference evidence="5" key="1">
    <citation type="submission" date="2017-08" db="EMBL/GenBank/DDBJ databases">
        <title>Haloferax marisrubri sp. nov., isolated from the Discovery deep brine-seawater interface in the Red Sea.</title>
        <authorList>
            <person name="Zhang G."/>
            <person name="Stingl U."/>
        </authorList>
    </citation>
    <scope>NUCLEOTIDE SEQUENCE [LARGE SCALE GENOMIC DNA]</scope>
    <source>
        <strain evidence="5">SB3</strain>
    </source>
</reference>
<accession>A0A2P4NLU7</accession>
<dbReference type="RefSeq" id="WP_103429267.1">
    <property type="nucleotide sequence ID" value="NZ_LOPW02000018.1"/>
</dbReference>
<dbReference type="InterPro" id="IPR058910">
    <property type="entry name" value="DUF8186_M"/>
</dbReference>
<sequence>MRTDAWSVVVACLLVVSSIAGLVTATPPRPGTEDNGLTENESATLWSRDSDEYMNETEYRQRYGEDRTAIHQLANGTDITFTRPPATAATWTRNDFGDLEAGGSQTSLYPEHASLEDGVFIEDAHATLFAVHPSTRGHIEAGDTPLYVAPDGTVRGFVDYRVRIPNGSQSNNSDVSWSLVDDKITDVRLKAGDDVVAQSSGTHTPALDYQLDEAWSTTLTLEADIEVRLEKTTETSIGNRTQTEVTYPTETITVSDSVDVEVYNLRAYSYYAKYPNGDTGVAIFQSRPWQGYTLTEDGESSVRGVWRFYTARDPRWDSLVRATESNETEVSSDALPVYVHAYPSRIGPRTEPIRNGPTIIDSWGQERTSPQSTIADTVSVEVVNQSYTPTYGLAVRADEVDRDALRVAGIVRGINATPSASDVGGGPERELRESRLTAEVIDRTNDQATIRVELQDNETGTPIDLTADERQVTLNGEPGGGYITIAGQQVRTNESGVAVVTVDQPGFYTARYHPSTWLVANPAYVSDTATARWHPLSTLDGWFALFVEVGWQFIPFAVMFYAGKRVLRFFGPRDDSERYP</sequence>
<dbReference type="Pfam" id="PF26591">
    <property type="entry name" value="DUF8186_C"/>
    <property type="match status" value="1"/>
</dbReference>
<feature type="domain" description="DUF8186" evidence="3">
    <location>
        <begin position="267"/>
        <end position="417"/>
    </location>
</feature>
<evidence type="ECO:0000256" key="1">
    <source>
        <dbReference type="SAM" id="Phobius"/>
    </source>
</evidence>
<keyword evidence="1" id="KW-0812">Transmembrane</keyword>
<dbReference type="Pfam" id="PF26590">
    <property type="entry name" value="DUF8186_M"/>
    <property type="match status" value="1"/>
</dbReference>
<protein>
    <submittedName>
        <fullName evidence="5">Uncharacterized protein</fullName>
    </submittedName>
</protein>
<keyword evidence="6" id="KW-1185">Reference proteome</keyword>
<comment type="caution">
    <text evidence="5">The sequence shown here is derived from an EMBL/GenBank/DDBJ whole genome shotgun (WGS) entry which is preliminary data.</text>
</comment>
<dbReference type="EMBL" id="LOPW02000018">
    <property type="protein sequence ID" value="POG54133.1"/>
    <property type="molecule type" value="Genomic_DNA"/>
</dbReference>
<feature type="domain" description="DUF8186" evidence="2">
    <location>
        <begin position="98"/>
        <end position="263"/>
    </location>
</feature>
<evidence type="ECO:0000259" key="3">
    <source>
        <dbReference type="Pfam" id="PF26590"/>
    </source>
</evidence>
<dbReference type="OrthoDB" id="311765at2157"/>
<evidence type="ECO:0000259" key="2">
    <source>
        <dbReference type="Pfam" id="PF26589"/>
    </source>
</evidence>
<keyword evidence="1" id="KW-1133">Transmembrane helix</keyword>
<dbReference type="InterPro" id="IPR058911">
    <property type="entry name" value="DUF8186_C"/>
</dbReference>
<feature type="domain" description="DUF8186" evidence="4">
    <location>
        <begin position="431"/>
        <end position="530"/>
    </location>
</feature>
<keyword evidence="1" id="KW-0472">Membrane</keyword>
<dbReference type="Pfam" id="PF26589">
    <property type="entry name" value="DUF8186"/>
    <property type="match status" value="1"/>
</dbReference>
<proteinExistence type="predicted"/>
<organism evidence="5 6">
    <name type="scientific">Haloferax marisrubri</name>
    <dbReference type="NCBI Taxonomy" id="1544719"/>
    <lineage>
        <taxon>Archaea</taxon>
        <taxon>Methanobacteriati</taxon>
        <taxon>Methanobacteriota</taxon>
        <taxon>Stenosarchaea group</taxon>
        <taxon>Halobacteria</taxon>
        <taxon>Halobacteriales</taxon>
        <taxon>Haloferacaceae</taxon>
        <taxon>Haloferax</taxon>
    </lineage>
</organism>
<evidence type="ECO:0000313" key="5">
    <source>
        <dbReference type="EMBL" id="POG54133.1"/>
    </source>
</evidence>